<proteinExistence type="predicted"/>
<accession>A0A0R2BEB2</accession>
<protein>
    <recommendedName>
        <fullName evidence="3">DUF1694 domain-containing protein</fullName>
    </recommendedName>
</protein>
<comment type="caution">
    <text evidence="1">The sequence shown here is derived from an EMBL/GenBank/DDBJ whole genome shotgun (WGS) entry which is preliminary data.</text>
</comment>
<reference evidence="1 2" key="1">
    <citation type="journal article" date="2015" name="Genome Announc.">
        <title>Expanding the biotechnology potential of lactobacilli through comparative genomics of 213 strains and associated genera.</title>
        <authorList>
            <person name="Sun Z."/>
            <person name="Harris H.M."/>
            <person name="McCann A."/>
            <person name="Guo C."/>
            <person name="Argimon S."/>
            <person name="Zhang W."/>
            <person name="Yang X."/>
            <person name="Jeffery I.B."/>
            <person name="Cooney J.C."/>
            <person name="Kagawa T.F."/>
            <person name="Liu W."/>
            <person name="Song Y."/>
            <person name="Salvetti E."/>
            <person name="Wrobel A."/>
            <person name="Rasinkangas P."/>
            <person name="Parkhill J."/>
            <person name="Rea M.C."/>
            <person name="O'Sullivan O."/>
            <person name="Ritari J."/>
            <person name="Douillard F.P."/>
            <person name="Paul Ross R."/>
            <person name="Yang R."/>
            <person name="Briner A.E."/>
            <person name="Felis G.E."/>
            <person name="de Vos W.M."/>
            <person name="Barrangou R."/>
            <person name="Klaenhammer T.R."/>
            <person name="Caufield P.W."/>
            <person name="Cui Y."/>
            <person name="Zhang H."/>
            <person name="O'Toole P.W."/>
        </authorList>
    </citation>
    <scope>NUCLEOTIDE SEQUENCE [LARGE SCALE GENOMIC DNA]</scope>
    <source>
        <strain evidence="1 2">DSM 20515</strain>
    </source>
</reference>
<dbReference type="PATRIC" id="fig|1423733.4.peg.727"/>
<gene>
    <name evidence="1" type="ORF">FC82_GL000698</name>
</gene>
<dbReference type="SUPFAM" id="SSF160515">
    <property type="entry name" value="YueI-like"/>
    <property type="match status" value="1"/>
</dbReference>
<dbReference type="PIRSF" id="PIRSF034303">
    <property type="entry name" value="DUF1694"/>
    <property type="match status" value="1"/>
</dbReference>
<name>A0A0R2BEB2_SECCO</name>
<dbReference type="InterPro" id="IPR029064">
    <property type="entry name" value="Ribosomal_eL30-like_sf"/>
</dbReference>
<evidence type="ECO:0000313" key="2">
    <source>
        <dbReference type="Proteomes" id="UP000051845"/>
    </source>
</evidence>
<dbReference type="Proteomes" id="UP000051845">
    <property type="component" value="Unassembled WGS sequence"/>
</dbReference>
<dbReference type="STRING" id="33960.TY91_08635"/>
<evidence type="ECO:0008006" key="3">
    <source>
        <dbReference type="Google" id="ProtNLM"/>
    </source>
</evidence>
<dbReference type="EMBL" id="AYYR01000014">
    <property type="protein sequence ID" value="KRM77013.1"/>
    <property type="molecule type" value="Genomic_DNA"/>
</dbReference>
<dbReference type="RefSeq" id="WP_054760742.1">
    <property type="nucleotide sequence ID" value="NZ_AYYR01000014.1"/>
</dbReference>
<evidence type="ECO:0000313" key="1">
    <source>
        <dbReference type="EMBL" id="KRM77013.1"/>
    </source>
</evidence>
<dbReference type="Gene3D" id="3.30.1330.30">
    <property type="match status" value="1"/>
</dbReference>
<dbReference type="AlphaFoldDB" id="A0A0R2BEB2"/>
<dbReference type="InterPro" id="IPR012543">
    <property type="entry name" value="DUF1694"/>
</dbReference>
<organism evidence="1 2">
    <name type="scientific">Secundilactobacillus collinoides DSM 20515 = JCM 1123</name>
    <dbReference type="NCBI Taxonomy" id="1423733"/>
    <lineage>
        <taxon>Bacteria</taxon>
        <taxon>Bacillati</taxon>
        <taxon>Bacillota</taxon>
        <taxon>Bacilli</taxon>
        <taxon>Lactobacillales</taxon>
        <taxon>Lactobacillaceae</taxon>
        <taxon>Secundilactobacillus</taxon>
    </lineage>
</organism>
<sequence length="154" mass="17273">MPEKDQMSAHLDNAIYGTPMLHPDEQRQYLGTFRERVSLLVSVQQIRAKQFQDALNQEIKANPDYQVIFNGHLEAAELAPYMGIASKAGTKFTIVSDEFYPHQPDSAGFVVVAKTAINVYPIAASDKYPDKPANTDTPKQPHSMIDKLKHRFGL</sequence>
<dbReference type="Pfam" id="PF07997">
    <property type="entry name" value="DUF1694"/>
    <property type="match status" value="1"/>
</dbReference>